<dbReference type="STRING" id="154538.A0A1M2VYX2"/>
<feature type="non-terminal residue" evidence="2">
    <location>
        <position position="1"/>
    </location>
</feature>
<evidence type="ECO:0000313" key="2">
    <source>
        <dbReference type="EMBL" id="OJT12730.1"/>
    </source>
</evidence>
<dbReference type="EMBL" id="MNAD01000452">
    <property type="protein sequence ID" value="OJT12730.1"/>
    <property type="molecule type" value="Genomic_DNA"/>
</dbReference>
<feature type="compositionally biased region" description="Low complexity" evidence="1">
    <location>
        <begin position="389"/>
        <end position="398"/>
    </location>
</feature>
<feature type="region of interest" description="Disordered" evidence="1">
    <location>
        <begin position="291"/>
        <end position="398"/>
    </location>
</feature>
<evidence type="ECO:0000313" key="3">
    <source>
        <dbReference type="Proteomes" id="UP000184267"/>
    </source>
</evidence>
<name>A0A1M2VYX2_TRAPU</name>
<keyword evidence="3" id="KW-1185">Reference proteome</keyword>
<sequence>QQLWEERYAIIATLGLTPTPGDRFPTVHHRSPRDRVRQIYGPTLDEWKGEPDGTKLLYDVFGVDDMTEEQAREVRRDILELTYTVSGEENVILYEPSPTPPNVKKWEAGTAWPAANLSLRATEAFVKQYVLSTPKITVIVYEKHSYIPRYIDAIRGFTQSTPEEVRSVVMNTLRREPHYTAIMTLADKNPDYNEYDKAEAADRIIDSVDVAIRPVRIGASQFIAAFIYIDPPTQSATEWKAWRKALRTRVFSKGLGRAMLMTHKVRCTGCHGADHQSPQCPFNAKDIPGWHGTIKWQGGRATDGVDAPRAHDGAPPTQLGKKPSAQTSARPGPPQPQPSPLTTRREVLVTPYRAQPADSDSGPDTDEEDAPPAQPTRGKQASTWSHGAQQQQQQRGRR</sequence>
<dbReference type="OrthoDB" id="2758679at2759"/>
<organism evidence="2 3">
    <name type="scientific">Trametes pubescens</name>
    <name type="common">White-rot fungus</name>
    <dbReference type="NCBI Taxonomy" id="154538"/>
    <lineage>
        <taxon>Eukaryota</taxon>
        <taxon>Fungi</taxon>
        <taxon>Dikarya</taxon>
        <taxon>Basidiomycota</taxon>
        <taxon>Agaricomycotina</taxon>
        <taxon>Agaricomycetes</taxon>
        <taxon>Polyporales</taxon>
        <taxon>Polyporaceae</taxon>
        <taxon>Trametes</taxon>
    </lineage>
</organism>
<reference evidence="2 3" key="1">
    <citation type="submission" date="2016-10" db="EMBL/GenBank/DDBJ databases">
        <title>Genome sequence of the basidiomycete white-rot fungus Trametes pubescens.</title>
        <authorList>
            <person name="Makela M.R."/>
            <person name="Granchi Z."/>
            <person name="Peng M."/>
            <person name="De Vries R.P."/>
            <person name="Grigoriev I."/>
            <person name="Riley R."/>
            <person name="Hilden K."/>
        </authorList>
    </citation>
    <scope>NUCLEOTIDE SEQUENCE [LARGE SCALE GENOMIC DNA]</scope>
    <source>
        <strain evidence="2 3">FBCC735</strain>
    </source>
</reference>
<evidence type="ECO:0000256" key="1">
    <source>
        <dbReference type="SAM" id="MobiDB-lite"/>
    </source>
</evidence>
<feature type="compositionally biased region" description="Polar residues" evidence="1">
    <location>
        <begin position="377"/>
        <end position="388"/>
    </location>
</feature>
<accession>A0A1M2VYX2</accession>
<gene>
    <name evidence="2" type="ORF">TRAPUB_10723</name>
</gene>
<proteinExistence type="predicted"/>
<feature type="compositionally biased region" description="Acidic residues" evidence="1">
    <location>
        <begin position="361"/>
        <end position="370"/>
    </location>
</feature>
<protein>
    <submittedName>
        <fullName evidence="2">Uncharacterized protein</fullName>
    </submittedName>
</protein>
<dbReference type="AlphaFoldDB" id="A0A1M2VYX2"/>
<comment type="caution">
    <text evidence="2">The sequence shown here is derived from an EMBL/GenBank/DDBJ whole genome shotgun (WGS) entry which is preliminary data.</text>
</comment>
<dbReference type="OMA" id="IADEGRW"/>
<dbReference type="Proteomes" id="UP000184267">
    <property type="component" value="Unassembled WGS sequence"/>
</dbReference>